<feature type="transmembrane region" description="Helical" evidence="1">
    <location>
        <begin position="118"/>
        <end position="138"/>
    </location>
</feature>
<dbReference type="Proteomes" id="UP000250796">
    <property type="component" value="Chromosome MESINF"/>
</dbReference>
<keyword evidence="3" id="KW-1185">Reference proteome</keyword>
<dbReference type="RefSeq" id="WP_169698385.1">
    <property type="nucleotide sequence ID" value="NZ_LS974202.1"/>
</dbReference>
<dbReference type="AlphaFoldDB" id="A0A7Z7LEM2"/>
<name>A0A7Z7LEM2_9BACT</name>
<feature type="transmembrane region" description="Helical" evidence="1">
    <location>
        <begin position="77"/>
        <end position="98"/>
    </location>
</feature>
<evidence type="ECO:0000313" key="3">
    <source>
        <dbReference type="Proteomes" id="UP000250796"/>
    </source>
</evidence>
<keyword evidence="1" id="KW-1133">Transmembrane helix</keyword>
<dbReference type="KEGG" id="minf:MESINF_0514"/>
<protein>
    <submittedName>
        <fullName evidence="2">Uncharacterized protein</fullName>
    </submittedName>
</protein>
<feature type="transmembrane region" description="Helical" evidence="1">
    <location>
        <begin position="7"/>
        <end position="29"/>
    </location>
</feature>
<sequence length="139" mass="16282">MYGWIKFLGWFNFSLLVLNSSLFITRWFYRKFNKKLQNFPWEGFKGLMKFLAKVHPFTGGILLVTALYHGYLATGGFVIYSGSLVFFGVLAQFIVYLLGKYAPAMKKSWRPVHRSLMLVTWALFFVHLFGPYSIWIPIF</sequence>
<reference evidence="2 3" key="1">
    <citation type="submission" date="2017-01" db="EMBL/GenBank/DDBJ databases">
        <authorList>
            <person name="Erauso G."/>
        </authorList>
    </citation>
    <scope>NUCLEOTIDE SEQUENCE [LARGE SCALE GENOMIC DNA]</scope>
    <source>
        <strain evidence="2">MESINF1</strain>
    </source>
</reference>
<keyword evidence="1" id="KW-0812">Transmembrane</keyword>
<gene>
    <name evidence="2" type="ORF">MESINF_0514</name>
</gene>
<accession>A0A7Z7LEM2</accession>
<dbReference type="EMBL" id="LS974202">
    <property type="protein sequence ID" value="SSC11963.1"/>
    <property type="molecule type" value="Genomic_DNA"/>
</dbReference>
<feature type="transmembrane region" description="Helical" evidence="1">
    <location>
        <begin position="50"/>
        <end position="71"/>
    </location>
</feature>
<proteinExistence type="predicted"/>
<evidence type="ECO:0000256" key="1">
    <source>
        <dbReference type="SAM" id="Phobius"/>
    </source>
</evidence>
<evidence type="ECO:0000313" key="2">
    <source>
        <dbReference type="EMBL" id="SSC11963.1"/>
    </source>
</evidence>
<organism evidence="2 3">
    <name type="scientific">Mesotoga infera</name>
    <dbReference type="NCBI Taxonomy" id="1236046"/>
    <lineage>
        <taxon>Bacteria</taxon>
        <taxon>Thermotogati</taxon>
        <taxon>Thermotogota</taxon>
        <taxon>Thermotogae</taxon>
        <taxon>Kosmotogales</taxon>
        <taxon>Kosmotogaceae</taxon>
        <taxon>Mesotoga</taxon>
    </lineage>
</organism>
<keyword evidence="1" id="KW-0472">Membrane</keyword>